<accession>A0A510IA77</accession>
<dbReference type="EMBL" id="AP019799">
    <property type="protein sequence ID" value="BBL90664.1"/>
    <property type="molecule type" value="Genomic_DNA"/>
</dbReference>
<dbReference type="Proteomes" id="UP000315115">
    <property type="component" value="Chromosome 2"/>
</dbReference>
<name>A0A510IA77_9VIBR</name>
<proteinExistence type="predicted"/>
<protein>
    <submittedName>
        <fullName evidence="1">Uncharacterized protein</fullName>
    </submittedName>
</protein>
<sequence>MKTIDYFYNKHIRAARRASRGLAGLERAKAIYHYFEDETIHPHAWYTYREEMLNRSSDHQFPIDLMKEMAMLTATNEYFDLDSQDNTN</sequence>
<gene>
    <name evidence="1" type="ORF">VroAM7_33170</name>
</gene>
<evidence type="ECO:0000313" key="1">
    <source>
        <dbReference type="EMBL" id="BBL90664.1"/>
    </source>
</evidence>
<reference evidence="2" key="1">
    <citation type="submission" date="2019-07" db="EMBL/GenBank/DDBJ databases">
        <title>Complete Genome Sequences of Vibrion rotiferianus strain AM7.</title>
        <authorList>
            <person name="Miyazaki K."/>
            <person name="Wiseschart A."/>
            <person name="Pootanakit K."/>
            <person name="Ishimori K."/>
            <person name="Kitahara K."/>
        </authorList>
    </citation>
    <scope>NUCLEOTIDE SEQUENCE [LARGE SCALE GENOMIC DNA]</scope>
    <source>
        <strain evidence="2">AM7</strain>
    </source>
</reference>
<evidence type="ECO:0000313" key="2">
    <source>
        <dbReference type="Proteomes" id="UP000315115"/>
    </source>
</evidence>
<dbReference type="AlphaFoldDB" id="A0A510IA77"/>
<organism evidence="1 2">
    <name type="scientific">Vibrio rotiferianus</name>
    <dbReference type="NCBI Taxonomy" id="190895"/>
    <lineage>
        <taxon>Bacteria</taxon>
        <taxon>Pseudomonadati</taxon>
        <taxon>Pseudomonadota</taxon>
        <taxon>Gammaproteobacteria</taxon>
        <taxon>Vibrionales</taxon>
        <taxon>Vibrionaceae</taxon>
        <taxon>Vibrio</taxon>
    </lineage>
</organism>
<dbReference type="RefSeq" id="WP_130311835.1">
    <property type="nucleotide sequence ID" value="NZ_AP019799.1"/>
</dbReference>